<organism evidence="1 2">
    <name type="scientific">Bryocella elongata</name>
    <dbReference type="NCBI Taxonomy" id="863522"/>
    <lineage>
        <taxon>Bacteria</taxon>
        <taxon>Pseudomonadati</taxon>
        <taxon>Acidobacteriota</taxon>
        <taxon>Terriglobia</taxon>
        <taxon>Terriglobales</taxon>
        <taxon>Acidobacteriaceae</taxon>
        <taxon>Bryocella</taxon>
    </lineage>
</organism>
<protein>
    <submittedName>
        <fullName evidence="1">Uncharacterized protein</fullName>
    </submittedName>
</protein>
<evidence type="ECO:0000313" key="1">
    <source>
        <dbReference type="EMBL" id="SEG55877.1"/>
    </source>
</evidence>
<dbReference type="AlphaFoldDB" id="A0A1H6B6N4"/>
<reference evidence="1 2" key="1">
    <citation type="submission" date="2016-10" db="EMBL/GenBank/DDBJ databases">
        <authorList>
            <person name="de Groot N.N."/>
        </authorList>
    </citation>
    <scope>NUCLEOTIDE SEQUENCE [LARGE SCALE GENOMIC DNA]</scope>
    <source>
        <strain evidence="1 2">DSM 22489</strain>
    </source>
</reference>
<proteinExistence type="predicted"/>
<evidence type="ECO:0000313" key="2">
    <source>
        <dbReference type="Proteomes" id="UP000236728"/>
    </source>
</evidence>
<keyword evidence="2" id="KW-1185">Reference proteome</keyword>
<dbReference type="EMBL" id="FNVA01000006">
    <property type="protein sequence ID" value="SEG55877.1"/>
    <property type="molecule type" value="Genomic_DNA"/>
</dbReference>
<sequence length="154" mass="17626">MPTSRPNLPVESRELEIENLRKEFADLEQFFQSVAPLKFDRYKFVSAQLQKIEGEPLASESKPTPQKAIEGILLAARRYMSRNEIIDALDNRRHFDGPSKRAEKTSFYGAIKYNTIDSNNFPWVKINGVLWVGMPGFPLPPHDSEDEVEFPASK</sequence>
<gene>
    <name evidence="1" type="ORF">SAMN05421819_3529</name>
</gene>
<accession>A0A1H6B6N4</accession>
<dbReference type="RefSeq" id="WP_103934377.1">
    <property type="nucleotide sequence ID" value="NZ_FNVA01000006.1"/>
</dbReference>
<dbReference type="Proteomes" id="UP000236728">
    <property type="component" value="Unassembled WGS sequence"/>
</dbReference>
<name>A0A1H6B6N4_9BACT</name>